<feature type="region of interest" description="Disordered" evidence="3">
    <location>
        <begin position="173"/>
        <end position="205"/>
    </location>
</feature>
<comment type="caution">
    <text evidence="6">The sequence shown here is derived from an EMBL/GenBank/DDBJ whole genome shotgun (WGS) entry which is preliminary data.</text>
</comment>
<dbReference type="OrthoDB" id="273556at2759"/>
<evidence type="ECO:0000256" key="3">
    <source>
        <dbReference type="SAM" id="MobiDB-lite"/>
    </source>
</evidence>
<reference evidence="6 7" key="1">
    <citation type="submission" date="2015-05" db="EMBL/GenBank/DDBJ databases">
        <title>Distinctive expansion of gene families associated with plant cell wall degradation and secondary metabolism in the genomes of grapevine trunk pathogens.</title>
        <authorList>
            <person name="Lawrence D.P."/>
            <person name="Travadon R."/>
            <person name="Rolshausen P.E."/>
            <person name="Baumgartner K."/>
        </authorList>
    </citation>
    <scope>NUCLEOTIDE SEQUENCE [LARGE SCALE GENOMIC DNA]</scope>
    <source>
        <strain evidence="6">UCRPC4</strain>
    </source>
</reference>
<dbReference type="InterPro" id="IPR001841">
    <property type="entry name" value="Znf_RING"/>
</dbReference>
<feature type="compositionally biased region" description="Basic residues" evidence="3">
    <location>
        <begin position="407"/>
        <end position="421"/>
    </location>
</feature>
<reference evidence="6 7" key="2">
    <citation type="submission" date="2015-05" db="EMBL/GenBank/DDBJ databases">
        <authorList>
            <person name="Morales-Cruz A."/>
            <person name="Amrine K.C."/>
            <person name="Cantu D."/>
        </authorList>
    </citation>
    <scope>NUCLEOTIDE SEQUENCE [LARGE SCALE GENOMIC DNA]</scope>
    <source>
        <strain evidence="6">UCRPC4</strain>
    </source>
</reference>
<protein>
    <submittedName>
        <fullName evidence="6">Putative ring and ubp finger domain</fullName>
    </submittedName>
</protein>
<dbReference type="PROSITE" id="PS50271">
    <property type="entry name" value="ZF_UBP"/>
    <property type="match status" value="1"/>
</dbReference>
<dbReference type="PROSITE" id="PS50089">
    <property type="entry name" value="ZF_RING_2"/>
    <property type="match status" value="1"/>
</dbReference>
<dbReference type="SUPFAM" id="SSF57850">
    <property type="entry name" value="RING/U-box"/>
    <property type="match status" value="2"/>
</dbReference>
<evidence type="ECO:0000259" key="5">
    <source>
        <dbReference type="PROSITE" id="PS50271"/>
    </source>
</evidence>
<accession>A0A0G2H0N8</accession>
<feature type="domain" description="UBP-type" evidence="5">
    <location>
        <begin position="77"/>
        <end position="177"/>
    </location>
</feature>
<dbReference type="Pfam" id="PF13639">
    <property type="entry name" value="zf-RING_2"/>
    <property type="match status" value="1"/>
</dbReference>
<dbReference type="GO" id="GO:0005737">
    <property type="term" value="C:cytoplasm"/>
    <property type="evidence" value="ECO:0007669"/>
    <property type="project" value="TreeGrafter"/>
</dbReference>
<dbReference type="GO" id="GO:0016567">
    <property type="term" value="P:protein ubiquitination"/>
    <property type="evidence" value="ECO:0007669"/>
    <property type="project" value="TreeGrafter"/>
</dbReference>
<dbReference type="EMBL" id="LCWF01000007">
    <property type="protein sequence ID" value="KKY28898.1"/>
    <property type="molecule type" value="Genomic_DNA"/>
</dbReference>
<dbReference type="Pfam" id="PF02148">
    <property type="entry name" value="zf-UBP"/>
    <property type="match status" value="1"/>
</dbReference>
<dbReference type="GO" id="GO:0007265">
    <property type="term" value="P:Ras protein signal transduction"/>
    <property type="evidence" value="ECO:0007669"/>
    <property type="project" value="TreeGrafter"/>
</dbReference>
<dbReference type="PANTHER" id="PTHR24007">
    <property type="entry name" value="BRCA1-ASSOCIATED PROTEIN"/>
    <property type="match status" value="1"/>
</dbReference>
<dbReference type="Proteomes" id="UP000053317">
    <property type="component" value="Unassembled WGS sequence"/>
</dbReference>
<dbReference type="Gene3D" id="3.30.40.10">
    <property type="entry name" value="Zinc/RING finger domain, C3HC4 (zinc finger)"/>
    <property type="match status" value="2"/>
</dbReference>
<keyword evidence="1" id="KW-0862">Zinc</keyword>
<keyword evidence="2" id="KW-0175">Coiled coil</keyword>
<evidence type="ECO:0000313" key="7">
    <source>
        <dbReference type="Proteomes" id="UP000053317"/>
    </source>
</evidence>
<dbReference type="SMART" id="SM00290">
    <property type="entry name" value="ZnF_UBP"/>
    <property type="match status" value="1"/>
</dbReference>
<feature type="region of interest" description="Disordered" evidence="3">
    <location>
        <begin position="378"/>
        <end position="421"/>
    </location>
</feature>
<dbReference type="InterPro" id="IPR013083">
    <property type="entry name" value="Znf_RING/FYVE/PHD"/>
</dbReference>
<evidence type="ECO:0000256" key="2">
    <source>
        <dbReference type="SAM" id="Coils"/>
    </source>
</evidence>
<dbReference type="CDD" id="cd16457">
    <property type="entry name" value="RING-H2_BRAP2"/>
    <property type="match status" value="1"/>
</dbReference>
<dbReference type="InterPro" id="IPR001607">
    <property type="entry name" value="Znf_UBP"/>
</dbReference>
<dbReference type="GO" id="GO:0008270">
    <property type="term" value="F:zinc ion binding"/>
    <property type="evidence" value="ECO:0007669"/>
    <property type="project" value="UniProtKB-KW"/>
</dbReference>
<keyword evidence="1" id="KW-0863">Zinc-finger</keyword>
<dbReference type="SMART" id="SM00184">
    <property type="entry name" value="RING"/>
    <property type="match status" value="1"/>
</dbReference>
<keyword evidence="7" id="KW-1185">Reference proteome</keyword>
<sequence length="421" mass="46697">MKNDPFSSNPATTTAVKPIAPRTPSLIEFPTCPVCLERMDETTGLLTIPCQHVFHCTCLEKWSGGGCPVCRYTHDDFSSRRAAAIGLNTDPSIEPLECETCHADHNLWQCLICGKIGCGRYDAAHAFQHYQTTSHSFAMDMESKRVWDYEGDAYIHRIIQSSTNVPGDKLVELPSSRDNQTSALDPHGDHHNPFNSAETDTDSYDPIPRIKLDNLSLEYTHLLTSQLESQRVYYESLIGAAADKASQASSLASTSQSTITSLETELTTLRKNYTTLIETTLPALERETQRLTQRTTKFESLSRSLTADLQTEKSLSNHLMTRISFLESQSSTQQQEIKSLQSEKLDLQDQNRDLSFFISTQDKIRELDDVDQKNEIQSGILQVPVVHDPSSADADAETGTGSASGSGKKKKRNKGKGKASN</sequence>
<dbReference type="PANTHER" id="PTHR24007:SF7">
    <property type="entry name" value="BRCA1-ASSOCIATED PROTEIN"/>
    <property type="match status" value="1"/>
</dbReference>
<keyword evidence="1" id="KW-0479">Metal-binding</keyword>
<evidence type="ECO:0000259" key="4">
    <source>
        <dbReference type="PROSITE" id="PS50089"/>
    </source>
</evidence>
<dbReference type="AlphaFoldDB" id="A0A0G2H0N8"/>
<evidence type="ECO:0000313" key="6">
    <source>
        <dbReference type="EMBL" id="KKY28898.1"/>
    </source>
</evidence>
<organism evidence="6 7">
    <name type="scientific">Phaeomoniella chlamydospora</name>
    <name type="common">Phaeoacremonium chlamydosporum</name>
    <dbReference type="NCBI Taxonomy" id="158046"/>
    <lineage>
        <taxon>Eukaryota</taxon>
        <taxon>Fungi</taxon>
        <taxon>Dikarya</taxon>
        <taxon>Ascomycota</taxon>
        <taxon>Pezizomycotina</taxon>
        <taxon>Eurotiomycetes</taxon>
        <taxon>Chaetothyriomycetidae</taxon>
        <taxon>Phaeomoniellales</taxon>
        <taxon>Phaeomoniellaceae</taxon>
        <taxon>Phaeomoniella</taxon>
    </lineage>
</organism>
<feature type="coiled-coil region" evidence="2">
    <location>
        <begin position="323"/>
        <end position="350"/>
    </location>
</feature>
<evidence type="ECO:0000256" key="1">
    <source>
        <dbReference type="PROSITE-ProRule" id="PRU00502"/>
    </source>
</evidence>
<proteinExistence type="predicted"/>
<name>A0A0G2H0N8_PHACM</name>
<feature type="domain" description="RING-type" evidence="4">
    <location>
        <begin position="32"/>
        <end position="71"/>
    </location>
</feature>
<gene>
    <name evidence="6" type="ORF">UCRPC4_g00322</name>
</gene>
<dbReference type="GO" id="GO:0061630">
    <property type="term" value="F:ubiquitin protein ligase activity"/>
    <property type="evidence" value="ECO:0007669"/>
    <property type="project" value="TreeGrafter"/>
</dbReference>
<dbReference type="InterPro" id="IPR047243">
    <property type="entry name" value="RING-H2_BRAP2"/>
</dbReference>